<protein>
    <submittedName>
        <fullName evidence="1">Helix-turn-helix DNA binding domain protein</fullName>
    </submittedName>
</protein>
<keyword evidence="2" id="KW-1185">Reference proteome</keyword>
<evidence type="ECO:0000313" key="1">
    <source>
        <dbReference type="EMBL" id="AXC38261.1"/>
    </source>
</evidence>
<reference evidence="1 2" key="1">
    <citation type="submission" date="2018-05" db="EMBL/GenBank/DDBJ databases">
        <authorList>
            <person name="Moreno J."/>
            <person name="Bryant B."/>
            <person name="Burch A."/>
            <person name="Dorissaint R."/>
            <person name="Douthitt C."/>
            <person name="Garofalo J."/>
            <person name="Kuiack J."/>
            <person name="Marcillon S."/>
            <person name="Norus J."/>
            <person name="Parks M."/>
            <person name="Wilse K."/>
            <person name="Wiersma-Koch H."/>
            <person name="D'Elia T."/>
            <person name="Garlena R.A."/>
            <person name="Russell D.A."/>
            <person name="Pope W.H."/>
            <person name="Jacobs-Sera D."/>
            <person name="Hatfull G.F."/>
        </authorList>
    </citation>
    <scope>NUCLEOTIDE SEQUENCE [LARGE SCALE GENOMIC DNA]</scope>
</reference>
<dbReference type="KEGG" id="vg:62648652"/>
<proteinExistence type="predicted"/>
<name>A0A2Z5HDQ9_9CAUD</name>
<sequence>MSMSVSLDMSMSMSHVQEGLTMELIAPQPAKQPATAMISIDAFAAQRKVATRTVRRWLDAGRVPGAVKVGNKWSLPADAIVQDALPGVMDTVRDTPVSIDRRQHAGADLTVAGVLAPLPVMVPLDTAARVLGVSEYTMRRNADYFELQRMGENGSYVMPKARIRELEG</sequence>
<gene>
    <name evidence="1" type="primary">21</name>
    <name evidence="1" type="ORF">SEA_NOELANI_21</name>
</gene>
<dbReference type="EMBL" id="MH399783">
    <property type="protein sequence ID" value="AXC38261.1"/>
    <property type="molecule type" value="Genomic_DNA"/>
</dbReference>
<accession>A0A2Z5HDQ9</accession>
<dbReference type="Proteomes" id="UP000252695">
    <property type="component" value="Segment"/>
</dbReference>
<organism evidence="1 2">
    <name type="scientific">Microbacterium phage Noelani</name>
    <dbReference type="NCBI Taxonomy" id="2250371"/>
    <lineage>
        <taxon>Viruses</taxon>
        <taxon>Duplodnaviria</taxon>
        <taxon>Heunggongvirae</taxon>
        <taxon>Uroviricota</taxon>
        <taxon>Caudoviricetes</taxon>
        <taxon>Orlajensenviridae</taxon>
        <taxon>Pelczarvirinae</taxon>
        <taxon>Paopuvirus</taxon>
        <taxon>Paopuvirus noelani</taxon>
    </lineage>
</organism>
<dbReference type="GeneID" id="62648652"/>
<dbReference type="RefSeq" id="YP_009996732.1">
    <property type="nucleotide sequence ID" value="NC_052937.1"/>
</dbReference>
<evidence type="ECO:0000313" key="2">
    <source>
        <dbReference type="Proteomes" id="UP000252695"/>
    </source>
</evidence>